<reference evidence="7" key="1">
    <citation type="journal article" date="2023" name="Int. J. Syst. Evol. Microbiol.">
        <title>Claveliimonas bilis gen. nov., sp. nov., deoxycholic acid-producing bacteria isolated from human faeces, and reclassification of Sellimonas monacensis Zenner et al. 2021 as Claveliimonas monacensis comb. nov.</title>
        <authorList>
            <person name="Hisatomi A."/>
            <person name="Kastawa N.W.E.P.G."/>
            <person name="Song I."/>
            <person name="Ohkuma M."/>
            <person name="Fukiya S."/>
            <person name="Sakamoto M."/>
        </authorList>
    </citation>
    <scope>NUCLEOTIDE SEQUENCE [LARGE SCALE GENOMIC DNA]</scope>
    <source>
        <strain evidence="7">12BBH14</strain>
    </source>
</reference>
<evidence type="ECO:0000259" key="5">
    <source>
        <dbReference type="PROSITE" id="PS50995"/>
    </source>
</evidence>
<gene>
    <name evidence="6" type="ORF">Lac1_16960</name>
</gene>
<dbReference type="PANTHER" id="PTHR42756">
    <property type="entry name" value="TRANSCRIPTIONAL REGULATOR, MARR"/>
    <property type="match status" value="1"/>
</dbReference>
<dbReference type="InterPro" id="IPR000835">
    <property type="entry name" value="HTH_MarR-typ"/>
</dbReference>
<dbReference type="Pfam" id="PF12802">
    <property type="entry name" value="MarR_2"/>
    <property type="match status" value="1"/>
</dbReference>
<evidence type="ECO:0000256" key="4">
    <source>
        <dbReference type="SAM" id="Coils"/>
    </source>
</evidence>
<accession>A0ABN6YW15</accession>
<feature type="coiled-coil region" evidence="4">
    <location>
        <begin position="91"/>
        <end position="145"/>
    </location>
</feature>
<dbReference type="SMART" id="SM00347">
    <property type="entry name" value="HTH_MARR"/>
    <property type="match status" value="1"/>
</dbReference>
<dbReference type="PROSITE" id="PS50995">
    <property type="entry name" value="HTH_MARR_2"/>
    <property type="match status" value="1"/>
</dbReference>
<sequence length="151" mass="17364">MRKNAETWMGIRAVLRLYEKMLRKVCARHQLTGTEADVIGFLHNNPGKDTAADIVELRGLSKGAVSKAVDSLIRKSMLEKIPDKKDRRKQHLCLRSEAQSVREDIESVQEEFWDTVLEGFTAAELEGYEQFKKKLLKNIEQATERMKDNES</sequence>
<evidence type="ECO:0000256" key="3">
    <source>
        <dbReference type="ARBA" id="ARBA00023163"/>
    </source>
</evidence>
<keyword evidence="1" id="KW-0805">Transcription regulation</keyword>
<evidence type="ECO:0000313" key="6">
    <source>
        <dbReference type="EMBL" id="BDZ77513.1"/>
    </source>
</evidence>
<keyword evidence="3" id="KW-0804">Transcription</keyword>
<organism evidence="6 7">
    <name type="scientific">Claveliimonas bilis</name>
    <dbReference type="NCBI Taxonomy" id="3028070"/>
    <lineage>
        <taxon>Bacteria</taxon>
        <taxon>Bacillati</taxon>
        <taxon>Bacillota</taxon>
        <taxon>Clostridia</taxon>
        <taxon>Lachnospirales</taxon>
        <taxon>Lachnospiraceae</taxon>
        <taxon>Claveliimonas</taxon>
    </lineage>
</organism>
<keyword evidence="2" id="KW-0238">DNA-binding</keyword>
<dbReference type="SUPFAM" id="SSF46785">
    <property type="entry name" value="Winged helix' DNA-binding domain"/>
    <property type="match status" value="1"/>
</dbReference>
<dbReference type="InterPro" id="IPR036388">
    <property type="entry name" value="WH-like_DNA-bd_sf"/>
</dbReference>
<keyword evidence="7" id="KW-1185">Reference proteome</keyword>
<proteinExistence type="predicted"/>
<evidence type="ECO:0000313" key="7">
    <source>
        <dbReference type="Proteomes" id="UP001305815"/>
    </source>
</evidence>
<protein>
    <recommendedName>
        <fullName evidence="5">HTH marR-type domain-containing protein</fullName>
    </recommendedName>
</protein>
<keyword evidence="4" id="KW-0175">Coiled coil</keyword>
<dbReference type="PANTHER" id="PTHR42756:SF1">
    <property type="entry name" value="TRANSCRIPTIONAL REPRESSOR OF EMRAB OPERON"/>
    <property type="match status" value="1"/>
</dbReference>
<dbReference type="EMBL" id="AP027742">
    <property type="protein sequence ID" value="BDZ77513.1"/>
    <property type="molecule type" value="Genomic_DNA"/>
</dbReference>
<dbReference type="Proteomes" id="UP001305815">
    <property type="component" value="Chromosome"/>
</dbReference>
<dbReference type="Gene3D" id="1.10.10.10">
    <property type="entry name" value="Winged helix-like DNA-binding domain superfamily/Winged helix DNA-binding domain"/>
    <property type="match status" value="1"/>
</dbReference>
<name>A0ABN6YW15_9FIRM</name>
<evidence type="ECO:0000256" key="1">
    <source>
        <dbReference type="ARBA" id="ARBA00023015"/>
    </source>
</evidence>
<feature type="domain" description="HTH marR-type" evidence="5">
    <location>
        <begin position="1"/>
        <end position="137"/>
    </location>
</feature>
<evidence type="ECO:0000256" key="2">
    <source>
        <dbReference type="ARBA" id="ARBA00023125"/>
    </source>
</evidence>
<dbReference type="InterPro" id="IPR036390">
    <property type="entry name" value="WH_DNA-bd_sf"/>
</dbReference>
<dbReference type="RefSeq" id="WP_230106188.1">
    <property type="nucleotide sequence ID" value="NZ_AP024845.1"/>
</dbReference>